<dbReference type="InterPro" id="IPR010065">
    <property type="entry name" value="AA_ABC_transptr_permease_3TM"/>
</dbReference>
<feature type="transmembrane region" description="Helical" evidence="7">
    <location>
        <begin position="237"/>
        <end position="262"/>
    </location>
</feature>
<organism evidence="10 11">
    <name type="scientific">Nonomuraea jabiensis</name>
    <dbReference type="NCBI Taxonomy" id="882448"/>
    <lineage>
        <taxon>Bacteria</taxon>
        <taxon>Bacillati</taxon>
        <taxon>Actinomycetota</taxon>
        <taxon>Actinomycetes</taxon>
        <taxon>Streptosporangiales</taxon>
        <taxon>Streptosporangiaceae</taxon>
        <taxon>Nonomuraea</taxon>
    </lineage>
</organism>
<keyword evidence="6 7" id="KW-0472">Membrane</keyword>
<keyword evidence="4 7" id="KW-0812">Transmembrane</keyword>
<evidence type="ECO:0000313" key="10">
    <source>
        <dbReference type="EMBL" id="MBB5778434.1"/>
    </source>
</evidence>
<dbReference type="GO" id="GO:0043190">
    <property type="term" value="C:ATP-binding cassette (ABC) transporter complex"/>
    <property type="evidence" value="ECO:0007669"/>
    <property type="project" value="InterPro"/>
</dbReference>
<comment type="subcellular location">
    <subcellularLocation>
        <location evidence="1 7">Cell membrane</location>
        <topology evidence="1 7">Multi-pass membrane protein</topology>
    </subcellularLocation>
</comment>
<keyword evidence="11" id="KW-1185">Reference proteome</keyword>
<evidence type="ECO:0000256" key="2">
    <source>
        <dbReference type="ARBA" id="ARBA00022448"/>
    </source>
</evidence>
<evidence type="ECO:0000256" key="6">
    <source>
        <dbReference type="ARBA" id="ARBA00023136"/>
    </source>
</evidence>
<evidence type="ECO:0000256" key="8">
    <source>
        <dbReference type="SAM" id="MobiDB-lite"/>
    </source>
</evidence>
<dbReference type="SUPFAM" id="SSF161098">
    <property type="entry name" value="MetI-like"/>
    <property type="match status" value="1"/>
</dbReference>
<dbReference type="GO" id="GO:0006865">
    <property type="term" value="P:amino acid transport"/>
    <property type="evidence" value="ECO:0007669"/>
    <property type="project" value="TreeGrafter"/>
</dbReference>
<dbReference type="RefSeq" id="WP_185071865.1">
    <property type="nucleotide sequence ID" value="NZ_JACHMB010000001.1"/>
</dbReference>
<dbReference type="AlphaFoldDB" id="A0A7W9G789"/>
<keyword evidence="5 7" id="KW-1133">Transmembrane helix</keyword>
<dbReference type="Pfam" id="PF00528">
    <property type="entry name" value="BPD_transp_1"/>
    <property type="match status" value="1"/>
</dbReference>
<dbReference type="PROSITE" id="PS50928">
    <property type="entry name" value="ABC_TM1"/>
    <property type="match status" value="1"/>
</dbReference>
<dbReference type="Gene3D" id="1.10.3720.10">
    <property type="entry name" value="MetI-like"/>
    <property type="match status" value="1"/>
</dbReference>
<dbReference type="PANTHER" id="PTHR30614:SF21">
    <property type="entry name" value="AMINO ACID ABC TRANSPORTER PERMEASE"/>
    <property type="match status" value="1"/>
</dbReference>
<keyword evidence="2 7" id="KW-0813">Transport</keyword>
<feature type="region of interest" description="Disordered" evidence="8">
    <location>
        <begin position="271"/>
        <end position="305"/>
    </location>
</feature>
<evidence type="ECO:0000313" key="11">
    <source>
        <dbReference type="Proteomes" id="UP000579153"/>
    </source>
</evidence>
<accession>A0A7W9G789</accession>
<name>A0A7W9G789_9ACTN</name>
<reference evidence="10 11" key="1">
    <citation type="submission" date="2020-08" db="EMBL/GenBank/DDBJ databases">
        <title>Sequencing the genomes of 1000 actinobacteria strains.</title>
        <authorList>
            <person name="Klenk H.-P."/>
        </authorList>
    </citation>
    <scope>NUCLEOTIDE SEQUENCE [LARGE SCALE GENOMIC DNA]</scope>
    <source>
        <strain evidence="10 11">DSM 45507</strain>
    </source>
</reference>
<gene>
    <name evidence="10" type="ORF">HD596_005190</name>
</gene>
<dbReference type="Proteomes" id="UP000579153">
    <property type="component" value="Unassembled WGS sequence"/>
</dbReference>
<feature type="transmembrane region" description="Helical" evidence="7">
    <location>
        <begin position="63"/>
        <end position="92"/>
    </location>
</feature>
<feature type="domain" description="ABC transmembrane type-1" evidence="9">
    <location>
        <begin position="68"/>
        <end position="259"/>
    </location>
</feature>
<dbReference type="InterPro" id="IPR043429">
    <property type="entry name" value="ArtM/GltK/GlnP/TcyL/YhdX-like"/>
</dbReference>
<dbReference type="InterPro" id="IPR000515">
    <property type="entry name" value="MetI-like"/>
</dbReference>
<sequence>MSTTVLFDAPGPRARVRNGLLTVISVVAVGAVLYGIYRGFDAKGQWEGKIWQPFLQWETWETYIFPGLLGTLQAAAVAAVLALVFGAVFGLARLSDHAWIRVPAGVVVEVFRAIPLLLLIFFIFYLAPAVGGSGDYSFMAVVVGLMLYNGSVLAEVVRAGVHAVPRGQSEAAFAVGMRKNQVMRLVLLPQAVTAMMPAIVSQLVVLLKDTALGYIIAYVDLLNTGFKILPARFFGSLIPAAIVIGIIYVALNMALSYLATWLERRSRRSRKTAAAPVVAPGSAEVSVGAGEGTEDAGLGPDRSVE</sequence>
<dbReference type="NCBIfam" id="TIGR01726">
    <property type="entry name" value="HEQRo_perm_3TM"/>
    <property type="match status" value="1"/>
</dbReference>
<feature type="transmembrane region" description="Helical" evidence="7">
    <location>
        <begin position="20"/>
        <end position="37"/>
    </location>
</feature>
<proteinExistence type="inferred from homology"/>
<comment type="caution">
    <text evidence="10">The sequence shown here is derived from an EMBL/GenBank/DDBJ whole genome shotgun (WGS) entry which is preliminary data.</text>
</comment>
<dbReference type="PANTHER" id="PTHR30614">
    <property type="entry name" value="MEMBRANE COMPONENT OF AMINO ACID ABC TRANSPORTER"/>
    <property type="match status" value="1"/>
</dbReference>
<comment type="similarity">
    <text evidence="7">Belongs to the binding-protein-dependent transport system permease family.</text>
</comment>
<evidence type="ECO:0000256" key="3">
    <source>
        <dbReference type="ARBA" id="ARBA00022475"/>
    </source>
</evidence>
<evidence type="ECO:0000256" key="1">
    <source>
        <dbReference type="ARBA" id="ARBA00004651"/>
    </source>
</evidence>
<feature type="transmembrane region" description="Helical" evidence="7">
    <location>
        <begin position="104"/>
        <end position="126"/>
    </location>
</feature>
<evidence type="ECO:0000256" key="5">
    <source>
        <dbReference type="ARBA" id="ARBA00022989"/>
    </source>
</evidence>
<feature type="transmembrane region" description="Helical" evidence="7">
    <location>
        <begin position="182"/>
        <end position="205"/>
    </location>
</feature>
<dbReference type="CDD" id="cd06261">
    <property type="entry name" value="TM_PBP2"/>
    <property type="match status" value="1"/>
</dbReference>
<protein>
    <submittedName>
        <fullName evidence="10">Glutamate transport system permease protein</fullName>
    </submittedName>
</protein>
<evidence type="ECO:0000259" key="9">
    <source>
        <dbReference type="PROSITE" id="PS50928"/>
    </source>
</evidence>
<dbReference type="InterPro" id="IPR035906">
    <property type="entry name" value="MetI-like_sf"/>
</dbReference>
<dbReference type="GO" id="GO:0022857">
    <property type="term" value="F:transmembrane transporter activity"/>
    <property type="evidence" value="ECO:0007669"/>
    <property type="project" value="InterPro"/>
</dbReference>
<dbReference type="EMBL" id="JACHMB010000001">
    <property type="protein sequence ID" value="MBB5778434.1"/>
    <property type="molecule type" value="Genomic_DNA"/>
</dbReference>
<evidence type="ECO:0000256" key="4">
    <source>
        <dbReference type="ARBA" id="ARBA00022692"/>
    </source>
</evidence>
<keyword evidence="3" id="KW-1003">Cell membrane</keyword>
<evidence type="ECO:0000256" key="7">
    <source>
        <dbReference type="RuleBase" id="RU363032"/>
    </source>
</evidence>
<feature type="transmembrane region" description="Helical" evidence="7">
    <location>
        <begin position="138"/>
        <end position="161"/>
    </location>
</feature>